<evidence type="ECO:0000313" key="5">
    <source>
        <dbReference type="EMBL" id="KAA3475676.1"/>
    </source>
</evidence>
<evidence type="ECO:0000256" key="4">
    <source>
        <dbReference type="SAM" id="MobiDB-lite"/>
    </source>
</evidence>
<feature type="compositionally biased region" description="Polar residues" evidence="4">
    <location>
        <begin position="473"/>
        <end position="488"/>
    </location>
</feature>
<protein>
    <submittedName>
        <fullName evidence="5">Filament-like plant protein 4</fullName>
    </submittedName>
</protein>
<organism evidence="5 6">
    <name type="scientific">Gossypium australe</name>
    <dbReference type="NCBI Taxonomy" id="47621"/>
    <lineage>
        <taxon>Eukaryota</taxon>
        <taxon>Viridiplantae</taxon>
        <taxon>Streptophyta</taxon>
        <taxon>Embryophyta</taxon>
        <taxon>Tracheophyta</taxon>
        <taxon>Spermatophyta</taxon>
        <taxon>Magnoliopsida</taxon>
        <taxon>eudicotyledons</taxon>
        <taxon>Gunneridae</taxon>
        <taxon>Pentapetalae</taxon>
        <taxon>rosids</taxon>
        <taxon>malvids</taxon>
        <taxon>Malvales</taxon>
        <taxon>Malvaceae</taxon>
        <taxon>Malvoideae</taxon>
        <taxon>Gossypium</taxon>
    </lineage>
</organism>
<dbReference type="Proteomes" id="UP000325315">
    <property type="component" value="Unassembled WGS sequence"/>
</dbReference>
<dbReference type="Pfam" id="PF05911">
    <property type="entry name" value="FPP"/>
    <property type="match status" value="1"/>
</dbReference>
<accession>A0A5B6W2X0</accession>
<feature type="coiled-coil region" evidence="3">
    <location>
        <begin position="839"/>
        <end position="936"/>
    </location>
</feature>
<dbReference type="OrthoDB" id="1926355at2759"/>
<reference evidence="6" key="1">
    <citation type="journal article" date="2019" name="Plant Biotechnol. J.">
        <title>Genome sequencing of the Australian wild diploid species Gossypium australe highlights disease resistance and delayed gland morphogenesis.</title>
        <authorList>
            <person name="Cai Y."/>
            <person name="Cai X."/>
            <person name="Wang Q."/>
            <person name="Wang P."/>
            <person name="Zhang Y."/>
            <person name="Cai C."/>
            <person name="Xu Y."/>
            <person name="Wang K."/>
            <person name="Zhou Z."/>
            <person name="Wang C."/>
            <person name="Geng S."/>
            <person name="Li B."/>
            <person name="Dong Q."/>
            <person name="Hou Y."/>
            <person name="Wang H."/>
            <person name="Ai P."/>
            <person name="Liu Z."/>
            <person name="Yi F."/>
            <person name="Sun M."/>
            <person name="An G."/>
            <person name="Cheng J."/>
            <person name="Zhang Y."/>
            <person name="Shi Q."/>
            <person name="Xie Y."/>
            <person name="Shi X."/>
            <person name="Chang Y."/>
            <person name="Huang F."/>
            <person name="Chen Y."/>
            <person name="Hong S."/>
            <person name="Mi L."/>
            <person name="Sun Q."/>
            <person name="Zhang L."/>
            <person name="Zhou B."/>
            <person name="Peng R."/>
            <person name="Zhang X."/>
            <person name="Liu F."/>
        </authorList>
    </citation>
    <scope>NUCLEOTIDE SEQUENCE [LARGE SCALE GENOMIC DNA]</scope>
    <source>
        <strain evidence="6">cv. PA1801</strain>
    </source>
</reference>
<evidence type="ECO:0000313" key="6">
    <source>
        <dbReference type="Proteomes" id="UP000325315"/>
    </source>
</evidence>
<feature type="region of interest" description="Disordered" evidence="4">
    <location>
        <begin position="455"/>
        <end position="493"/>
    </location>
</feature>
<dbReference type="PANTHER" id="PTHR31580">
    <property type="entry name" value="FILAMENT-LIKE PLANT PROTEIN 4"/>
    <property type="match status" value="1"/>
</dbReference>
<dbReference type="PANTHER" id="PTHR31580:SF26">
    <property type="entry name" value="FILAMENT-LIKE PLANT PROTEIN 5"/>
    <property type="match status" value="1"/>
</dbReference>
<evidence type="ECO:0000256" key="3">
    <source>
        <dbReference type="SAM" id="Coils"/>
    </source>
</evidence>
<dbReference type="InterPro" id="IPR008587">
    <property type="entry name" value="FPP_plant"/>
</dbReference>
<dbReference type="EMBL" id="SMMG02000005">
    <property type="protein sequence ID" value="KAA3475676.1"/>
    <property type="molecule type" value="Genomic_DNA"/>
</dbReference>
<name>A0A5B6W2X0_9ROSI</name>
<comment type="caution">
    <text evidence="5">The sequence shown here is derived from an EMBL/GenBank/DDBJ whole genome shotgun (WGS) entry which is preliminary data.</text>
</comment>
<keyword evidence="2 3" id="KW-0175">Coiled coil</keyword>
<keyword evidence="6" id="KW-1185">Reference proteome</keyword>
<feature type="coiled-coil region" evidence="3">
    <location>
        <begin position="101"/>
        <end position="135"/>
    </location>
</feature>
<feature type="compositionally biased region" description="Polar residues" evidence="4">
    <location>
        <begin position="455"/>
        <end position="464"/>
    </location>
</feature>
<feature type="compositionally biased region" description="Low complexity" evidence="4">
    <location>
        <begin position="1080"/>
        <end position="1090"/>
    </location>
</feature>
<comment type="similarity">
    <text evidence="1">Belongs to the FPP family.</text>
</comment>
<feature type="region of interest" description="Disordered" evidence="4">
    <location>
        <begin position="1056"/>
        <end position="1102"/>
    </location>
</feature>
<feature type="region of interest" description="Disordered" evidence="4">
    <location>
        <begin position="1003"/>
        <end position="1038"/>
    </location>
</feature>
<dbReference type="AlphaFoldDB" id="A0A5B6W2X0"/>
<gene>
    <name evidence="5" type="ORF">EPI10_025827</name>
</gene>
<sequence>MAVESIRSRKANGPPKCGYTMLSINLIAPSYSTNEERIYFEMDRRGWPWKKKSSEKTGIDKQTVVSDGTSASLSSLASLGDQEKCKKVNYVQISMESYVHLTGLEDEVKKLKDQVRLCEDEVKNLKGKLSEADSEIKSKDGLISQHAKVAEEAVSGWEKADAEAFALKRQLENLTLSKLSVEDRAAHLDGALKECMKQVRNVKEESEHKLHDVVLAKTIQWDKVKLGLEAKITELDEGLLRAAAENQALSRSLHERSNLIVQIEVEKSKAEAEMELIKENLMSCEKEISSLKYELHMVSKELEIRNEEKNISVRSAEAANKQHLASVSKIAKLEAECQRLRGLVRKRLPGPAALAQMKQEIDHFGRDFGGPQSKRSAVKNPNPNLSPQMEFSAGNLLQSQKEIDYLTMRLLEMEEETKMLKEALASRNSELQAARDMCAKTSVKVKSLEAQIQALNNQTSSPKSSIGHPAGDRSSQYASNAPSITSMSEDGVDVEGRSAESLLPATSDISHLGMQKSSHKVHKQENPNCLELMDDFLEMEKLACLPNDAGGANDVSSHPGNYGNYIAEGNMSRNAVQDQDLFSVQEFGFSPSSKQGSSSARSSTTELQQDVENLPFLKLRSMISTIFESQTKDLNLGKVLEDIKCAILEIQGSLSQHCLYEGFQAGHGPSDPKDVSGQSLIFLDEENITKKNLASAISQIHQVLLSIGREAKRVQDPPTDGHRLSKKLDDFSAFVDKFVFDKKGLVDFILRLSHVFAEADRLDLSFLGYRDYDRNASDNDCIDKVALLENKVVQDNPLKHACGGGCHLCHSCPDSEVIRISDPSFQPGATSCSCLLKELEQLKLDKQNITVDLARSSEDLENVKLLLQETENSLTELKLQLASSENLHSLAETQLKCMTESYKSLELRAQELEAEVNLLQEKSAKLEDELLEEKRGHQDALARCKDLENRVQRNVASFFCPSSAIGDSEMKMKQERELKDAAQKLAACQETIYLLGRQLQSLHPQTENHQTHHSDKLSGENSAEGRLNHSGSKAQDIHHIDDFDRIETDSVASADVQSVNEDSLHNSHSTPSPFDNEPNLSSSSLTSLSHLSHRRTKSTFSASTLEREKHFHSFGRLFSLEGKNEL</sequence>
<feature type="coiled-coil region" evidence="3">
    <location>
        <begin position="260"/>
        <end position="294"/>
    </location>
</feature>
<feature type="compositionally biased region" description="Basic and acidic residues" evidence="4">
    <location>
        <begin position="1009"/>
        <end position="1018"/>
    </location>
</feature>
<feature type="compositionally biased region" description="Polar residues" evidence="4">
    <location>
        <begin position="1056"/>
        <end position="1073"/>
    </location>
</feature>
<evidence type="ECO:0000256" key="2">
    <source>
        <dbReference type="ARBA" id="ARBA00023054"/>
    </source>
</evidence>
<evidence type="ECO:0000256" key="1">
    <source>
        <dbReference type="ARBA" id="ARBA00005921"/>
    </source>
</evidence>
<proteinExistence type="inferred from homology"/>